<organism evidence="1 2">
    <name type="scientific">Fulvivirga kasyanovii</name>
    <dbReference type="NCBI Taxonomy" id="396812"/>
    <lineage>
        <taxon>Bacteria</taxon>
        <taxon>Pseudomonadati</taxon>
        <taxon>Bacteroidota</taxon>
        <taxon>Cytophagia</taxon>
        <taxon>Cytophagales</taxon>
        <taxon>Fulvivirgaceae</taxon>
        <taxon>Fulvivirga</taxon>
    </lineage>
</organism>
<protein>
    <submittedName>
        <fullName evidence="1">Uncharacterized protein</fullName>
    </submittedName>
</protein>
<name>A0ABW9RIQ5_9BACT</name>
<gene>
    <name evidence="1" type="ORF">E1163_03205</name>
</gene>
<accession>A0ABW9RIQ5</accession>
<dbReference type="RefSeq" id="WP_155169394.1">
    <property type="nucleotide sequence ID" value="NZ_BAAAFL010000005.1"/>
</dbReference>
<comment type="caution">
    <text evidence="1">The sequence shown here is derived from an EMBL/GenBank/DDBJ whole genome shotgun (WGS) entry which is preliminary data.</text>
</comment>
<reference evidence="1 2" key="1">
    <citation type="submission" date="2019-02" db="EMBL/GenBank/DDBJ databases">
        <authorList>
            <person name="Goldberg S.R."/>
            <person name="Haltli B.A."/>
            <person name="Correa H."/>
            <person name="Russell K.G."/>
        </authorList>
    </citation>
    <scope>NUCLEOTIDE SEQUENCE [LARGE SCALE GENOMIC DNA]</scope>
    <source>
        <strain evidence="1 2">JCM 16186</strain>
    </source>
</reference>
<proteinExistence type="predicted"/>
<keyword evidence="2" id="KW-1185">Reference proteome</keyword>
<dbReference type="Proteomes" id="UP000798808">
    <property type="component" value="Unassembled WGS sequence"/>
</dbReference>
<dbReference type="EMBL" id="SMLW01000335">
    <property type="protein sequence ID" value="MTI23947.1"/>
    <property type="molecule type" value="Genomic_DNA"/>
</dbReference>
<evidence type="ECO:0000313" key="1">
    <source>
        <dbReference type="EMBL" id="MTI23947.1"/>
    </source>
</evidence>
<sequence>MTHNNNNHALTVAIPVAGVDELHKYQKGLLAVLSEINIDTCDEELKENIKTVYQLLNHLLIGYCPPPLQTGKPSILNNNQN</sequence>
<evidence type="ECO:0000313" key="2">
    <source>
        <dbReference type="Proteomes" id="UP000798808"/>
    </source>
</evidence>